<organism evidence="12 13">
    <name type="scientific">Bacillus safensis</name>
    <dbReference type="NCBI Taxonomy" id="561879"/>
    <lineage>
        <taxon>Bacteria</taxon>
        <taxon>Bacillati</taxon>
        <taxon>Bacillota</taxon>
        <taxon>Bacilli</taxon>
        <taxon>Bacillales</taxon>
        <taxon>Bacillaceae</taxon>
        <taxon>Bacillus</taxon>
    </lineage>
</organism>
<protein>
    <recommendedName>
        <fullName evidence="5 10">Chloramphenicol acetyltransferase</fullName>
        <ecNumber evidence="4 10">2.3.1.28</ecNumber>
    </recommendedName>
</protein>
<dbReference type="PIRSF" id="PIRSF000440">
    <property type="entry name" value="CAT"/>
    <property type="match status" value="1"/>
</dbReference>
<accession>A0A5C0WBC3</accession>
<gene>
    <name evidence="12" type="ORF">FX981_00342</name>
</gene>
<evidence type="ECO:0000256" key="5">
    <source>
        <dbReference type="ARBA" id="ARBA00020291"/>
    </source>
</evidence>
<evidence type="ECO:0000256" key="3">
    <source>
        <dbReference type="ARBA" id="ARBA00011233"/>
    </source>
</evidence>
<dbReference type="AlphaFoldDB" id="A0A5C0WBC3"/>
<dbReference type="SMART" id="SM01059">
    <property type="entry name" value="CAT"/>
    <property type="match status" value="1"/>
</dbReference>
<dbReference type="PANTHER" id="PTHR38474:SF2">
    <property type="entry name" value="CHLORAMPHENICOL ACETYLTRANSFERASE"/>
    <property type="match status" value="1"/>
</dbReference>
<sequence>MFKQIDENYPRKEHFHHYMKVTRCSYSLVIDLDITKLHSILKEKKLKVYPVQIYLLARAVQKIPEFRMDLVNDELGHWELLHPSYTILNKETKTFSSIWTPYDENFAQFYKSCVADIETFSKSSNLFPKPHMPENMFNISSLPWIDFTSFNLNVSTKETYLLPIFTIGKFKVEEGKIILPVAIQVHHAVCDGYHVGQYVEYLRWLIEHCDEWLNDSMPIT</sequence>
<evidence type="ECO:0000256" key="6">
    <source>
        <dbReference type="ARBA" id="ARBA00022679"/>
    </source>
</evidence>
<evidence type="ECO:0000313" key="12">
    <source>
        <dbReference type="EMBL" id="QEK62178.1"/>
    </source>
</evidence>
<dbReference type="EC" id="2.3.1.28" evidence="4 10"/>
<keyword evidence="13" id="KW-1185">Reference proteome</keyword>
<dbReference type="Proteomes" id="UP000325032">
    <property type="component" value="Chromosome"/>
</dbReference>
<comment type="similarity">
    <text evidence="2 11">Belongs to the chloramphenicol acetyltransferase family.</text>
</comment>
<dbReference type="InterPro" id="IPR001707">
    <property type="entry name" value="Cmp_AcTrfase"/>
</dbReference>
<dbReference type="InterPro" id="IPR018372">
    <property type="entry name" value="Chloramphenicol_AcTrfase_AS"/>
</dbReference>
<name>A0A5C0WBC3_BACIA</name>
<dbReference type="NCBIfam" id="NF000491">
    <property type="entry name" value="chloram_CatA"/>
    <property type="match status" value="1"/>
</dbReference>
<evidence type="ECO:0000256" key="1">
    <source>
        <dbReference type="ARBA" id="ARBA00002150"/>
    </source>
</evidence>
<reference evidence="12 13" key="1">
    <citation type="journal article" date="2018" name="Plant Biotechnol. Rep.">
        <title>Diversity and antifungal activity of endophytic bacteria associated with Panax ginseng seedlings.</title>
        <authorList>
            <person name="Park J.M."/>
            <person name="Hong C.E."/>
            <person name="Jo S.H."/>
        </authorList>
    </citation>
    <scope>NUCLEOTIDE SEQUENCE [LARGE SCALE GENOMIC DNA]</scope>
    <source>
        <strain evidence="12 13">PgKB20</strain>
    </source>
</reference>
<dbReference type="GO" id="GO:0008811">
    <property type="term" value="F:chloramphenicol O-acetyltransferase activity"/>
    <property type="evidence" value="ECO:0007669"/>
    <property type="project" value="UniProtKB-EC"/>
</dbReference>
<feature type="active site" description="Proton acceptor" evidence="9">
    <location>
        <position position="187"/>
    </location>
</feature>
<evidence type="ECO:0000256" key="7">
    <source>
        <dbReference type="ARBA" id="ARBA00023251"/>
    </source>
</evidence>
<comment type="function">
    <text evidence="1 10">This enzyme is an effector of chloramphenicol resistance in bacteria.</text>
</comment>
<evidence type="ECO:0000256" key="2">
    <source>
        <dbReference type="ARBA" id="ARBA00010571"/>
    </source>
</evidence>
<dbReference type="RefSeq" id="WP_149125737.1">
    <property type="nucleotide sequence ID" value="NZ_CP043404.1"/>
</dbReference>
<dbReference type="PANTHER" id="PTHR38474">
    <property type="entry name" value="SLR0299 PROTEIN"/>
    <property type="match status" value="1"/>
</dbReference>
<evidence type="ECO:0000256" key="11">
    <source>
        <dbReference type="RuleBase" id="RU004156"/>
    </source>
</evidence>
<keyword evidence="7 10" id="KW-0046">Antibiotic resistance</keyword>
<dbReference type="SUPFAM" id="SSF52777">
    <property type="entry name" value="CoA-dependent acyltransferases"/>
    <property type="match status" value="1"/>
</dbReference>
<dbReference type="PROSITE" id="PS00100">
    <property type="entry name" value="CAT"/>
    <property type="match status" value="1"/>
</dbReference>
<evidence type="ECO:0000256" key="10">
    <source>
        <dbReference type="RuleBase" id="RU000503"/>
    </source>
</evidence>
<dbReference type="InterPro" id="IPR023213">
    <property type="entry name" value="CAT-like_dom_sf"/>
</dbReference>
<keyword evidence="6 10" id="KW-0808">Transferase</keyword>
<dbReference type="GeneID" id="61767140"/>
<comment type="catalytic activity">
    <reaction evidence="10">
        <text>chloramphenicol + acetyl-CoA = chloramphenicol 3-acetate + CoA</text>
        <dbReference type="Rhea" id="RHEA:18421"/>
        <dbReference type="ChEBI" id="CHEBI:16730"/>
        <dbReference type="ChEBI" id="CHEBI:17698"/>
        <dbReference type="ChEBI" id="CHEBI:57287"/>
        <dbReference type="ChEBI" id="CHEBI:57288"/>
        <dbReference type="EC" id="2.3.1.28"/>
    </reaction>
</comment>
<dbReference type="Gene3D" id="3.30.559.10">
    <property type="entry name" value="Chloramphenicol acetyltransferase-like domain"/>
    <property type="match status" value="1"/>
</dbReference>
<evidence type="ECO:0000256" key="4">
    <source>
        <dbReference type="ARBA" id="ARBA00013235"/>
    </source>
</evidence>
<evidence type="ECO:0000256" key="8">
    <source>
        <dbReference type="ARBA" id="ARBA00023315"/>
    </source>
</evidence>
<keyword evidence="8 10" id="KW-0012">Acyltransferase</keyword>
<evidence type="ECO:0000313" key="13">
    <source>
        <dbReference type="Proteomes" id="UP000325032"/>
    </source>
</evidence>
<comment type="subunit">
    <text evidence="3">Homotrimer.</text>
</comment>
<dbReference type="Pfam" id="PF00302">
    <property type="entry name" value="CAT"/>
    <property type="match status" value="1"/>
</dbReference>
<dbReference type="GO" id="GO:0046677">
    <property type="term" value="P:response to antibiotic"/>
    <property type="evidence" value="ECO:0007669"/>
    <property type="project" value="UniProtKB-KW"/>
</dbReference>
<evidence type="ECO:0000256" key="9">
    <source>
        <dbReference type="PIRSR" id="PIRSR000440-1"/>
    </source>
</evidence>
<dbReference type="EMBL" id="CP043404">
    <property type="protein sequence ID" value="QEK62178.1"/>
    <property type="molecule type" value="Genomic_DNA"/>
</dbReference>
<proteinExistence type="inferred from homology"/>